<name>A0ABT3GIE6_9BACT</name>
<evidence type="ECO:0000313" key="3">
    <source>
        <dbReference type="Proteomes" id="UP001320876"/>
    </source>
</evidence>
<dbReference type="EMBL" id="JAPDDT010000004">
    <property type="protein sequence ID" value="MCW1923264.1"/>
    <property type="molecule type" value="Genomic_DNA"/>
</dbReference>
<evidence type="ECO:0000259" key="1">
    <source>
        <dbReference type="Pfam" id="PF01850"/>
    </source>
</evidence>
<dbReference type="Pfam" id="PF01850">
    <property type="entry name" value="PIN"/>
    <property type="match status" value="1"/>
</dbReference>
<reference evidence="2 3" key="1">
    <citation type="submission" date="2022-10" db="EMBL/GenBank/DDBJ databases">
        <title>Luteolibacter arcticus strain CCTCC AB 2014275, whole genome shotgun sequencing project.</title>
        <authorList>
            <person name="Zhao G."/>
            <person name="Shen L."/>
        </authorList>
    </citation>
    <scope>NUCLEOTIDE SEQUENCE [LARGE SCALE GENOMIC DNA]</scope>
    <source>
        <strain evidence="2 3">CCTCC AB 2014275</strain>
    </source>
</reference>
<dbReference type="Gene3D" id="3.40.50.1010">
    <property type="entry name" value="5'-nuclease"/>
    <property type="match status" value="1"/>
</dbReference>
<dbReference type="InterPro" id="IPR029060">
    <property type="entry name" value="PIN-like_dom_sf"/>
</dbReference>
<sequence>MNAILVDTGPLVAYLDRDDQHHAWAKTCFAGLHEPLLTCEAVVAESLFLLRRGGISPDPLLQLVTRGLVIPEFRLHDEADAIMKLMQRYRNVPMSLADACLVRMSEIHERSTVFTLDSDFTIYRKSQRRVIPLLRPE</sequence>
<dbReference type="Proteomes" id="UP001320876">
    <property type="component" value="Unassembled WGS sequence"/>
</dbReference>
<comment type="caution">
    <text evidence="2">The sequence shown here is derived from an EMBL/GenBank/DDBJ whole genome shotgun (WGS) entry which is preliminary data.</text>
</comment>
<dbReference type="RefSeq" id="WP_264487369.1">
    <property type="nucleotide sequence ID" value="NZ_JAPDDT010000004.1"/>
</dbReference>
<keyword evidence="3" id="KW-1185">Reference proteome</keyword>
<proteinExistence type="predicted"/>
<accession>A0ABT3GIE6</accession>
<gene>
    <name evidence="2" type="ORF">OKA05_11930</name>
</gene>
<dbReference type="InterPro" id="IPR002716">
    <property type="entry name" value="PIN_dom"/>
</dbReference>
<feature type="domain" description="PIN" evidence="1">
    <location>
        <begin position="4"/>
        <end position="121"/>
    </location>
</feature>
<evidence type="ECO:0000313" key="2">
    <source>
        <dbReference type="EMBL" id="MCW1923264.1"/>
    </source>
</evidence>
<dbReference type="SUPFAM" id="SSF88723">
    <property type="entry name" value="PIN domain-like"/>
    <property type="match status" value="1"/>
</dbReference>
<organism evidence="2 3">
    <name type="scientific">Luteolibacter arcticus</name>
    <dbReference type="NCBI Taxonomy" id="1581411"/>
    <lineage>
        <taxon>Bacteria</taxon>
        <taxon>Pseudomonadati</taxon>
        <taxon>Verrucomicrobiota</taxon>
        <taxon>Verrucomicrobiia</taxon>
        <taxon>Verrucomicrobiales</taxon>
        <taxon>Verrucomicrobiaceae</taxon>
        <taxon>Luteolibacter</taxon>
    </lineage>
</organism>
<protein>
    <submittedName>
        <fullName evidence="2">PIN domain-containing protein</fullName>
    </submittedName>
</protein>